<dbReference type="PANTHER" id="PTHR43156">
    <property type="entry name" value="STAGE II SPORULATION PROTEIN E-RELATED"/>
    <property type="match status" value="1"/>
</dbReference>
<dbReference type="Pfam" id="PF07228">
    <property type="entry name" value="SpoIIE"/>
    <property type="match status" value="1"/>
</dbReference>
<name>A0ABS7QK23_9ACTN</name>
<dbReference type="Pfam" id="PF01590">
    <property type="entry name" value="GAF"/>
    <property type="match status" value="1"/>
</dbReference>
<feature type="domain" description="PPM-type phosphatase" evidence="3">
    <location>
        <begin position="213"/>
        <end position="427"/>
    </location>
</feature>
<dbReference type="PANTHER" id="PTHR43156:SF2">
    <property type="entry name" value="STAGE II SPORULATION PROTEIN E"/>
    <property type="match status" value="1"/>
</dbReference>
<evidence type="ECO:0000259" key="3">
    <source>
        <dbReference type="SMART" id="SM00331"/>
    </source>
</evidence>
<dbReference type="SMART" id="SM00065">
    <property type="entry name" value="GAF"/>
    <property type="match status" value="1"/>
</dbReference>
<evidence type="ECO:0000259" key="2">
    <source>
        <dbReference type="SMART" id="SM00065"/>
    </source>
</evidence>
<dbReference type="RefSeq" id="WP_222973181.1">
    <property type="nucleotide sequence ID" value="NZ_JAINVZ010000001.1"/>
</dbReference>
<keyword evidence="5" id="KW-1185">Reference proteome</keyword>
<dbReference type="Proteomes" id="UP001198565">
    <property type="component" value="Unassembled WGS sequence"/>
</dbReference>
<dbReference type="InterPro" id="IPR036457">
    <property type="entry name" value="PPM-type-like_dom_sf"/>
</dbReference>
<accession>A0ABS7QK23</accession>
<sequence>MDDHDLDGALQSALSRLTLLNEIATVLSSTLDATEAITRVCRILVPALADWCTADLTDDDGGVRRVCATHRDSKVDLAGITGPLPRPPAAASGPLSRVLRGEGPLLLRGKDLPRAEEAFDPLHKLNLELFARLGGGTLVVAPMRVRGRVFGALTLVRSDERAPLDEADLSLVDDLTHRMALAADNARLHAEAKTTAEHLQRSLLPDLPDVGGLAITGRYTPARSTAQVGGDWYDSFVLPQGDVTMIIGDVTGHDLQAAVTMSQLRNMLRGIACDRHEPPGRILRRLDAAIDTLYGHTTATCVYALVKEVGVGHYALDWSQAGHPPPLLITADGDAQYLDAAHEVMLGVVPEVDRPSVRRELPPGGTLLLYTDGLIERRGEVIDHGLTRLRQHAAALVDRELGHFCDELLRLLTPEADDDVALLALRLPVTGAGEDDTSDQT</sequence>
<feature type="domain" description="GAF" evidence="2">
    <location>
        <begin position="15"/>
        <end position="193"/>
    </location>
</feature>
<evidence type="ECO:0000313" key="5">
    <source>
        <dbReference type="Proteomes" id="UP001198565"/>
    </source>
</evidence>
<keyword evidence="1" id="KW-0378">Hydrolase</keyword>
<dbReference type="EMBL" id="JAINVZ010000001">
    <property type="protein sequence ID" value="MBY8883541.1"/>
    <property type="molecule type" value="Genomic_DNA"/>
</dbReference>
<dbReference type="Gene3D" id="3.30.450.40">
    <property type="match status" value="1"/>
</dbReference>
<protein>
    <submittedName>
        <fullName evidence="4">SpoIIE family protein phosphatase</fullName>
    </submittedName>
</protein>
<dbReference type="SUPFAM" id="SSF55781">
    <property type="entry name" value="GAF domain-like"/>
    <property type="match status" value="1"/>
</dbReference>
<gene>
    <name evidence="4" type="ORF">K7472_01600</name>
</gene>
<dbReference type="InterPro" id="IPR001932">
    <property type="entry name" value="PPM-type_phosphatase-like_dom"/>
</dbReference>
<dbReference type="Gene3D" id="3.60.40.10">
    <property type="entry name" value="PPM-type phosphatase domain"/>
    <property type="match status" value="1"/>
</dbReference>
<dbReference type="SMART" id="SM00331">
    <property type="entry name" value="PP2C_SIG"/>
    <property type="match status" value="1"/>
</dbReference>
<proteinExistence type="predicted"/>
<dbReference type="InterPro" id="IPR029016">
    <property type="entry name" value="GAF-like_dom_sf"/>
</dbReference>
<dbReference type="InterPro" id="IPR003018">
    <property type="entry name" value="GAF"/>
</dbReference>
<dbReference type="InterPro" id="IPR052016">
    <property type="entry name" value="Bact_Sigma-Reg"/>
</dbReference>
<comment type="caution">
    <text evidence="4">The sequence shown here is derived from an EMBL/GenBank/DDBJ whole genome shotgun (WGS) entry which is preliminary data.</text>
</comment>
<dbReference type="SUPFAM" id="SSF81606">
    <property type="entry name" value="PP2C-like"/>
    <property type="match status" value="1"/>
</dbReference>
<reference evidence="4 5" key="1">
    <citation type="submission" date="2021-08" db="EMBL/GenBank/DDBJ databases">
        <title>Streptomyces sp. PTM05 isolated from lichen.</title>
        <authorList>
            <person name="Somphong A."/>
            <person name="Phongsopitanun W."/>
            <person name="Tanasupawat S."/>
        </authorList>
    </citation>
    <scope>NUCLEOTIDE SEQUENCE [LARGE SCALE GENOMIC DNA]</scope>
    <source>
        <strain evidence="4 5">Ptm05</strain>
    </source>
</reference>
<evidence type="ECO:0000256" key="1">
    <source>
        <dbReference type="ARBA" id="ARBA00022801"/>
    </source>
</evidence>
<evidence type="ECO:0000313" key="4">
    <source>
        <dbReference type="EMBL" id="MBY8883541.1"/>
    </source>
</evidence>
<organism evidence="4 5">
    <name type="scientific">Streptantibioticus parmotrematis</name>
    <dbReference type="NCBI Taxonomy" id="2873249"/>
    <lineage>
        <taxon>Bacteria</taxon>
        <taxon>Bacillati</taxon>
        <taxon>Actinomycetota</taxon>
        <taxon>Actinomycetes</taxon>
        <taxon>Kitasatosporales</taxon>
        <taxon>Streptomycetaceae</taxon>
        <taxon>Streptantibioticus</taxon>
    </lineage>
</organism>